<reference evidence="11 12" key="1">
    <citation type="submission" date="2024-02" db="EMBL/GenBank/DDBJ databases">
        <title>Rhodopirellula caenicola NBRC 110016.</title>
        <authorList>
            <person name="Ichikawa N."/>
            <person name="Katano-Makiyama Y."/>
            <person name="Hidaka K."/>
        </authorList>
    </citation>
    <scope>NUCLEOTIDE SEQUENCE [LARGE SCALE GENOMIC DNA]</scope>
    <source>
        <strain evidence="11 12">NBRC 110016</strain>
    </source>
</reference>
<dbReference type="PANTHER" id="PTHR43065">
    <property type="entry name" value="SENSOR HISTIDINE KINASE"/>
    <property type="match status" value="1"/>
</dbReference>
<keyword evidence="7" id="KW-0067">ATP-binding</keyword>
<dbReference type="InterPro" id="IPR000014">
    <property type="entry name" value="PAS"/>
</dbReference>
<evidence type="ECO:0000256" key="2">
    <source>
        <dbReference type="ARBA" id="ARBA00012438"/>
    </source>
</evidence>
<keyword evidence="6" id="KW-0418">Kinase</keyword>
<protein>
    <recommendedName>
        <fullName evidence="2">histidine kinase</fullName>
        <ecNumber evidence="2">2.7.13.3</ecNumber>
    </recommendedName>
</protein>
<dbReference type="InterPro" id="IPR001610">
    <property type="entry name" value="PAC"/>
</dbReference>
<sequence length="716" mass="78096">MIYLPEILSSIEDPTGFLLESIKSALLIDDVTALVALLDEVENASATSLLEKLQLDSEFRSKVFAGIKTVTFNEAAIELFEADSIEELSRRASEIAPPDSLSSLAIYLQAIVRRDPSFSDDVAFLTLKGKRIYVRANVSVFENGDKTFAVNSFTNITDWFNDRNALAAVRTRYALALKGSQFGVWDYDIVNQQVIRDAEYHRILGYGEGELDSSVMGVRALMHPEDLSQLDAMSEFPDSFDYEFRVRRKSGEYRWVRLEGSVCEWNAAGEKIRAVGTVRDTTVERQQLELMNLEKEIFKYASEGTSVESLISLVASKLDVAFPALRCLVLMLDDSRQSIRYAAAPSLPEDVRKSLLGFPIMSEPTTCRAAMQAGSFQFMHDEGQVRQFSTTAAFCASVGIKTIGSMPITDSTNTTLGTICLASNDSNSSPPEDLVSVERVARSLALVIEREKQRDRARKRELQIQNQQKFESLGKLASGIAHDFNNLLTVITTNAELCSFNLPSENQTANDNLDQVVYAAEMASSLCKQMLTFAGQSKSKTQHVDLAQAAAKVASLVGSATKKGIHIDLQIAQGTPNVWGDVTALSQVLLNLLTNAIEAIGESGEVHIDVATKQVEQADIDGFVYGGKIQPGEHVYVTVKDNGAGISPETLHCIFDPFFTTKSTGQGVGLATVLGIVEQHGGAIDLQSSVGSGTEFTILFPALSDLQPAAEKSVAN</sequence>
<evidence type="ECO:0000259" key="9">
    <source>
        <dbReference type="PROSITE" id="PS50109"/>
    </source>
</evidence>
<dbReference type="Proteomes" id="UP001416858">
    <property type="component" value="Unassembled WGS sequence"/>
</dbReference>
<keyword evidence="4" id="KW-0808">Transferase</keyword>
<comment type="caution">
    <text evidence="11">The sequence shown here is derived from an EMBL/GenBank/DDBJ whole genome shotgun (WGS) entry which is preliminary data.</text>
</comment>
<dbReference type="PROSITE" id="PS50109">
    <property type="entry name" value="HIS_KIN"/>
    <property type="match status" value="1"/>
</dbReference>
<dbReference type="Pfam" id="PF08447">
    <property type="entry name" value="PAS_3"/>
    <property type="match status" value="1"/>
</dbReference>
<dbReference type="InterPro" id="IPR003018">
    <property type="entry name" value="GAF"/>
</dbReference>
<dbReference type="PROSITE" id="PS50113">
    <property type="entry name" value="PAC"/>
    <property type="match status" value="1"/>
</dbReference>
<dbReference type="EMBL" id="BAABRO010000004">
    <property type="protein sequence ID" value="GAA5507065.1"/>
    <property type="molecule type" value="Genomic_DNA"/>
</dbReference>
<organism evidence="11 12">
    <name type="scientific">Novipirellula caenicola</name>
    <dbReference type="NCBI Taxonomy" id="1536901"/>
    <lineage>
        <taxon>Bacteria</taxon>
        <taxon>Pseudomonadati</taxon>
        <taxon>Planctomycetota</taxon>
        <taxon>Planctomycetia</taxon>
        <taxon>Pirellulales</taxon>
        <taxon>Pirellulaceae</taxon>
        <taxon>Novipirellula</taxon>
    </lineage>
</organism>
<evidence type="ECO:0000259" key="10">
    <source>
        <dbReference type="PROSITE" id="PS50113"/>
    </source>
</evidence>
<keyword evidence="5" id="KW-0547">Nucleotide-binding</keyword>
<evidence type="ECO:0000256" key="5">
    <source>
        <dbReference type="ARBA" id="ARBA00022741"/>
    </source>
</evidence>
<dbReference type="InterPro" id="IPR029016">
    <property type="entry name" value="GAF-like_dom_sf"/>
</dbReference>
<evidence type="ECO:0000256" key="1">
    <source>
        <dbReference type="ARBA" id="ARBA00000085"/>
    </source>
</evidence>
<dbReference type="EC" id="2.7.13.3" evidence="2"/>
<dbReference type="SUPFAM" id="SSF55785">
    <property type="entry name" value="PYP-like sensor domain (PAS domain)"/>
    <property type="match status" value="2"/>
</dbReference>
<feature type="domain" description="Histidine kinase" evidence="9">
    <location>
        <begin position="479"/>
        <end position="704"/>
    </location>
</feature>
<dbReference type="CDD" id="cd00130">
    <property type="entry name" value="PAS"/>
    <property type="match status" value="1"/>
</dbReference>
<evidence type="ECO:0000313" key="12">
    <source>
        <dbReference type="Proteomes" id="UP001416858"/>
    </source>
</evidence>
<dbReference type="Pfam" id="PF02518">
    <property type="entry name" value="HATPase_c"/>
    <property type="match status" value="1"/>
</dbReference>
<dbReference type="SUPFAM" id="SSF47384">
    <property type="entry name" value="Homodimeric domain of signal transducing histidine kinase"/>
    <property type="match status" value="1"/>
</dbReference>
<dbReference type="InterPro" id="IPR003661">
    <property type="entry name" value="HisK_dim/P_dom"/>
</dbReference>
<dbReference type="Pfam" id="PF13426">
    <property type="entry name" value="PAS_9"/>
    <property type="match status" value="1"/>
</dbReference>
<dbReference type="Gene3D" id="1.10.287.130">
    <property type="match status" value="1"/>
</dbReference>
<accession>A0ABP9VRZ2</accession>
<gene>
    <name evidence="11" type="primary">sasA_10</name>
    <name evidence="11" type="ORF">Rcae01_02519</name>
</gene>
<name>A0ABP9VRZ2_9BACT</name>
<evidence type="ECO:0000313" key="11">
    <source>
        <dbReference type="EMBL" id="GAA5507065.1"/>
    </source>
</evidence>
<dbReference type="InterPro" id="IPR013655">
    <property type="entry name" value="PAS_fold_3"/>
</dbReference>
<dbReference type="InterPro" id="IPR035965">
    <property type="entry name" value="PAS-like_dom_sf"/>
</dbReference>
<dbReference type="PANTHER" id="PTHR43065:SF46">
    <property type="entry name" value="C4-DICARBOXYLATE TRANSPORT SENSOR PROTEIN DCTB"/>
    <property type="match status" value="1"/>
</dbReference>
<keyword evidence="3" id="KW-0597">Phosphoprotein</keyword>
<dbReference type="Gene3D" id="3.30.450.20">
    <property type="entry name" value="PAS domain"/>
    <property type="match status" value="2"/>
</dbReference>
<dbReference type="InterPro" id="IPR036097">
    <property type="entry name" value="HisK_dim/P_sf"/>
</dbReference>
<dbReference type="CDD" id="cd00082">
    <property type="entry name" value="HisKA"/>
    <property type="match status" value="1"/>
</dbReference>
<dbReference type="SUPFAM" id="SSF55781">
    <property type="entry name" value="GAF domain-like"/>
    <property type="match status" value="1"/>
</dbReference>
<evidence type="ECO:0000256" key="6">
    <source>
        <dbReference type="ARBA" id="ARBA00022777"/>
    </source>
</evidence>
<dbReference type="SMART" id="SM00065">
    <property type="entry name" value="GAF"/>
    <property type="match status" value="1"/>
</dbReference>
<dbReference type="RefSeq" id="WP_345683951.1">
    <property type="nucleotide sequence ID" value="NZ_BAABRO010000004.1"/>
</dbReference>
<evidence type="ECO:0000256" key="7">
    <source>
        <dbReference type="ARBA" id="ARBA00022840"/>
    </source>
</evidence>
<keyword evidence="8" id="KW-0902">Two-component regulatory system</keyword>
<dbReference type="NCBIfam" id="TIGR00229">
    <property type="entry name" value="sensory_box"/>
    <property type="match status" value="1"/>
</dbReference>
<evidence type="ECO:0000256" key="3">
    <source>
        <dbReference type="ARBA" id="ARBA00022553"/>
    </source>
</evidence>
<proteinExistence type="predicted"/>
<feature type="domain" description="PAC" evidence="10">
    <location>
        <begin position="240"/>
        <end position="293"/>
    </location>
</feature>
<dbReference type="InterPro" id="IPR003594">
    <property type="entry name" value="HATPase_dom"/>
</dbReference>
<dbReference type="InterPro" id="IPR005467">
    <property type="entry name" value="His_kinase_dom"/>
</dbReference>
<dbReference type="InterPro" id="IPR036890">
    <property type="entry name" value="HATPase_C_sf"/>
</dbReference>
<dbReference type="InterPro" id="IPR004358">
    <property type="entry name" value="Sig_transdc_His_kin-like_C"/>
</dbReference>
<keyword evidence="12" id="KW-1185">Reference proteome</keyword>
<dbReference type="Gene3D" id="3.30.450.40">
    <property type="match status" value="1"/>
</dbReference>
<dbReference type="Gene3D" id="3.30.565.10">
    <property type="entry name" value="Histidine kinase-like ATPase, C-terminal domain"/>
    <property type="match status" value="1"/>
</dbReference>
<dbReference type="InterPro" id="IPR000700">
    <property type="entry name" value="PAS-assoc_C"/>
</dbReference>
<dbReference type="SUPFAM" id="SSF55874">
    <property type="entry name" value="ATPase domain of HSP90 chaperone/DNA topoisomerase II/histidine kinase"/>
    <property type="match status" value="1"/>
</dbReference>
<evidence type="ECO:0000256" key="8">
    <source>
        <dbReference type="ARBA" id="ARBA00023012"/>
    </source>
</evidence>
<dbReference type="SMART" id="SM00387">
    <property type="entry name" value="HATPase_c"/>
    <property type="match status" value="1"/>
</dbReference>
<evidence type="ECO:0000256" key="4">
    <source>
        <dbReference type="ARBA" id="ARBA00022679"/>
    </source>
</evidence>
<dbReference type="PRINTS" id="PR00344">
    <property type="entry name" value="BCTRLSENSOR"/>
</dbReference>
<comment type="catalytic activity">
    <reaction evidence="1">
        <text>ATP + protein L-histidine = ADP + protein N-phospho-L-histidine.</text>
        <dbReference type="EC" id="2.7.13.3"/>
    </reaction>
</comment>
<dbReference type="SMART" id="SM00086">
    <property type="entry name" value="PAC"/>
    <property type="match status" value="2"/>
</dbReference>